<dbReference type="EMBL" id="FOLY01000001">
    <property type="protein sequence ID" value="SFB98508.1"/>
    <property type="molecule type" value="Genomic_DNA"/>
</dbReference>
<dbReference type="Pfam" id="PF00389">
    <property type="entry name" value="2-Hacid_dh"/>
    <property type="match status" value="1"/>
</dbReference>
<dbReference type="Pfam" id="PF02826">
    <property type="entry name" value="2-Hacid_dh_C"/>
    <property type="match status" value="1"/>
</dbReference>
<keyword evidence="2 4" id="KW-0560">Oxidoreductase</keyword>
<dbReference type="InterPro" id="IPR036291">
    <property type="entry name" value="NAD(P)-bd_dom_sf"/>
</dbReference>
<evidence type="ECO:0000313" key="7">
    <source>
        <dbReference type="EMBL" id="SFB98508.1"/>
    </source>
</evidence>
<organism evidence="7 8">
    <name type="scientific">Kushneria avicenniae</name>
    <dbReference type="NCBI Taxonomy" id="402385"/>
    <lineage>
        <taxon>Bacteria</taxon>
        <taxon>Pseudomonadati</taxon>
        <taxon>Pseudomonadota</taxon>
        <taxon>Gammaproteobacteria</taxon>
        <taxon>Oceanospirillales</taxon>
        <taxon>Halomonadaceae</taxon>
        <taxon>Kushneria</taxon>
    </lineage>
</organism>
<dbReference type="OrthoDB" id="9805416at2"/>
<dbReference type="Gene3D" id="3.40.50.720">
    <property type="entry name" value="NAD(P)-binding Rossmann-like Domain"/>
    <property type="match status" value="2"/>
</dbReference>
<evidence type="ECO:0000259" key="6">
    <source>
        <dbReference type="Pfam" id="PF02826"/>
    </source>
</evidence>
<sequence length="311" mass="33232">MKAVILDSDTLGSDIDLSSISGLVDQLERWGTTQHDDVAERLEGATIAITNKVVIDGAIMAALPELEMIAVTATGANNIDMQSARARGITVANVSAYGTQSVAQHTLMMMLTLANRLPLYQHDVASHQWEKAPFFCLQAHPTMQLSGKHLVIAGSGELGSAVAELARAFGMQVSFCARAGASDDTRPSLASLLPQADVISMHCPLTSDTHHLIDHDALSLMQPHALLINCGRGSLIDEHAALEALKAQRLGGLGVDVLPEEPPRKGHELIDALSSGTLNLIVTPHSAWISPEARQNIVELTANNIRNFLKN</sequence>
<feature type="domain" description="D-isomer specific 2-hydroxyacid dehydrogenase NAD-binding" evidence="6">
    <location>
        <begin position="107"/>
        <end position="287"/>
    </location>
</feature>
<comment type="similarity">
    <text evidence="1 4">Belongs to the D-isomer specific 2-hydroxyacid dehydrogenase family.</text>
</comment>
<accession>A0A1I1FLH4</accession>
<evidence type="ECO:0000313" key="8">
    <source>
        <dbReference type="Proteomes" id="UP000199046"/>
    </source>
</evidence>
<keyword evidence="3" id="KW-0520">NAD</keyword>
<dbReference type="CDD" id="cd12162">
    <property type="entry name" value="2-Hacid_dh_4"/>
    <property type="match status" value="1"/>
</dbReference>
<keyword evidence="8" id="KW-1185">Reference proteome</keyword>
<reference evidence="8" key="1">
    <citation type="submission" date="2016-10" db="EMBL/GenBank/DDBJ databases">
        <authorList>
            <person name="Varghese N."/>
            <person name="Submissions S."/>
        </authorList>
    </citation>
    <scope>NUCLEOTIDE SEQUENCE [LARGE SCALE GENOMIC DNA]</scope>
    <source>
        <strain evidence="8">DSM 23439</strain>
    </source>
</reference>
<dbReference type="Proteomes" id="UP000199046">
    <property type="component" value="Unassembled WGS sequence"/>
</dbReference>
<feature type="domain" description="D-isomer specific 2-hydroxyacid dehydrogenase catalytic" evidence="5">
    <location>
        <begin position="26"/>
        <end position="311"/>
    </location>
</feature>
<dbReference type="STRING" id="402385.SAMN05421848_0123"/>
<dbReference type="InterPro" id="IPR006139">
    <property type="entry name" value="D-isomer_2_OHA_DH_cat_dom"/>
</dbReference>
<dbReference type="SUPFAM" id="SSF51735">
    <property type="entry name" value="NAD(P)-binding Rossmann-fold domains"/>
    <property type="match status" value="1"/>
</dbReference>
<evidence type="ECO:0000259" key="5">
    <source>
        <dbReference type="Pfam" id="PF00389"/>
    </source>
</evidence>
<dbReference type="InterPro" id="IPR006140">
    <property type="entry name" value="D-isomer_DH_NAD-bd"/>
</dbReference>
<name>A0A1I1FLH4_9GAMM</name>
<dbReference type="GO" id="GO:0016616">
    <property type="term" value="F:oxidoreductase activity, acting on the CH-OH group of donors, NAD or NADP as acceptor"/>
    <property type="evidence" value="ECO:0007669"/>
    <property type="project" value="InterPro"/>
</dbReference>
<dbReference type="GO" id="GO:0051287">
    <property type="term" value="F:NAD binding"/>
    <property type="evidence" value="ECO:0007669"/>
    <property type="project" value="InterPro"/>
</dbReference>
<evidence type="ECO:0000256" key="2">
    <source>
        <dbReference type="ARBA" id="ARBA00023002"/>
    </source>
</evidence>
<evidence type="ECO:0000256" key="3">
    <source>
        <dbReference type="ARBA" id="ARBA00023027"/>
    </source>
</evidence>
<protein>
    <submittedName>
        <fullName evidence="7">Glycerate dehydrogenase</fullName>
    </submittedName>
</protein>
<dbReference type="InterPro" id="IPR050418">
    <property type="entry name" value="D-iso_2-hydroxyacid_DH_PdxB"/>
</dbReference>
<evidence type="ECO:0000256" key="1">
    <source>
        <dbReference type="ARBA" id="ARBA00005854"/>
    </source>
</evidence>
<dbReference type="SUPFAM" id="SSF52283">
    <property type="entry name" value="Formate/glycerate dehydrogenase catalytic domain-like"/>
    <property type="match status" value="1"/>
</dbReference>
<dbReference type="AlphaFoldDB" id="A0A1I1FLH4"/>
<evidence type="ECO:0000256" key="4">
    <source>
        <dbReference type="RuleBase" id="RU003719"/>
    </source>
</evidence>
<proteinExistence type="inferred from homology"/>
<gene>
    <name evidence="7" type="ORF">SAMN05421848_0123</name>
</gene>
<dbReference type="PANTHER" id="PTHR43761">
    <property type="entry name" value="D-ISOMER SPECIFIC 2-HYDROXYACID DEHYDROGENASE FAMILY PROTEIN (AFU_ORTHOLOGUE AFUA_1G13630)"/>
    <property type="match status" value="1"/>
</dbReference>
<dbReference type="RefSeq" id="WP_090129796.1">
    <property type="nucleotide sequence ID" value="NZ_FOLY01000001.1"/>
</dbReference>
<dbReference type="PANTHER" id="PTHR43761:SF1">
    <property type="entry name" value="D-ISOMER SPECIFIC 2-HYDROXYACID DEHYDROGENASE CATALYTIC DOMAIN-CONTAINING PROTEIN-RELATED"/>
    <property type="match status" value="1"/>
</dbReference>